<gene>
    <name evidence="1" type="ORF">VP02_01370</name>
</gene>
<organism evidence="1 2">
    <name type="scientific">Pseudomonas kilonensis</name>
    <dbReference type="NCBI Taxonomy" id="132476"/>
    <lineage>
        <taxon>Bacteria</taxon>
        <taxon>Pseudomonadati</taxon>
        <taxon>Pseudomonadota</taxon>
        <taxon>Gammaproteobacteria</taxon>
        <taxon>Pseudomonadales</taxon>
        <taxon>Pseudomonadaceae</taxon>
        <taxon>Pseudomonas</taxon>
    </lineage>
</organism>
<dbReference type="InterPro" id="IPR029045">
    <property type="entry name" value="ClpP/crotonase-like_dom_sf"/>
</dbReference>
<dbReference type="AlphaFoldDB" id="A0A0F4XVV7"/>
<dbReference type="Proteomes" id="UP000033662">
    <property type="component" value="Unassembled WGS sequence"/>
</dbReference>
<evidence type="ECO:0000313" key="2">
    <source>
        <dbReference type="Proteomes" id="UP000033662"/>
    </source>
</evidence>
<dbReference type="GO" id="GO:0003824">
    <property type="term" value="F:catalytic activity"/>
    <property type="evidence" value="ECO:0007669"/>
    <property type="project" value="UniProtKB-ARBA"/>
</dbReference>
<dbReference type="PANTHER" id="PTHR43459:SF1">
    <property type="entry name" value="EG:BACN32G11.4 PROTEIN"/>
    <property type="match status" value="1"/>
</dbReference>
<reference evidence="1 2" key="1">
    <citation type="submission" date="2015-03" db="EMBL/GenBank/DDBJ databases">
        <title>Pseudomonas fluorescens 1855-344 Genome sequencing and assembly.</title>
        <authorList>
            <person name="Eng W.W.H."/>
            <person name="Gan H.M."/>
            <person name="Savka M.A."/>
        </authorList>
    </citation>
    <scope>NUCLEOTIDE SEQUENCE [LARGE SCALE GENOMIC DNA]</scope>
    <source>
        <strain evidence="1 2">1855-344</strain>
    </source>
</reference>
<proteinExistence type="predicted"/>
<dbReference type="CDD" id="cd06558">
    <property type="entry name" value="crotonase-like"/>
    <property type="match status" value="1"/>
</dbReference>
<dbReference type="PATRIC" id="fig|132476.4.peg.302"/>
<sequence>MPDIIKYTAQDRIATLTLNRPDARNALSPELIEELIKQFRAADSDPAIKCIVIRGEGQHFCAGGDVKGFSETLSLSAEERFTLYERKLLLGSRLPNLLLEASKPVVVATRGTVAGAGLALCLAADFVISDESSFFLAAHVHIGLSLDSGLSGLLIAAMGIKEAKRLTLLGERIDAQEALRLGIISQVVPGDELLDAVEHLAQRLGAGPSTAMAASKALLNHAAYRGFCEQLAEEADQVAKCAASKDFDSGITAVLERKRPVFD</sequence>
<dbReference type="Pfam" id="PF00378">
    <property type="entry name" value="ECH_1"/>
    <property type="match status" value="1"/>
</dbReference>
<dbReference type="OrthoDB" id="9807606at2"/>
<evidence type="ECO:0008006" key="3">
    <source>
        <dbReference type="Google" id="ProtNLM"/>
    </source>
</evidence>
<evidence type="ECO:0000313" key="1">
    <source>
        <dbReference type="EMBL" id="KKA10017.1"/>
    </source>
</evidence>
<dbReference type="Gene3D" id="3.90.226.10">
    <property type="entry name" value="2-enoyl-CoA Hydratase, Chain A, domain 1"/>
    <property type="match status" value="1"/>
</dbReference>
<comment type="caution">
    <text evidence="1">The sequence shown here is derived from an EMBL/GenBank/DDBJ whole genome shotgun (WGS) entry which is preliminary data.</text>
</comment>
<dbReference type="InterPro" id="IPR001753">
    <property type="entry name" value="Enoyl-CoA_hydra/iso"/>
</dbReference>
<dbReference type="PANTHER" id="PTHR43459">
    <property type="entry name" value="ENOYL-COA HYDRATASE"/>
    <property type="match status" value="1"/>
</dbReference>
<protein>
    <recommendedName>
        <fullName evidence="3">Enoyl-CoA hydratase</fullName>
    </recommendedName>
</protein>
<dbReference type="SUPFAM" id="SSF52096">
    <property type="entry name" value="ClpP/crotonase"/>
    <property type="match status" value="1"/>
</dbReference>
<accession>A0A0F4XVV7</accession>
<name>A0A0F4XVV7_9PSED</name>
<dbReference type="EMBL" id="JZXC01000001">
    <property type="protein sequence ID" value="KKA10017.1"/>
    <property type="molecule type" value="Genomic_DNA"/>
</dbReference>